<feature type="compositionally biased region" description="Polar residues" evidence="5">
    <location>
        <begin position="303"/>
        <end position="317"/>
    </location>
</feature>
<dbReference type="GO" id="GO:0000981">
    <property type="term" value="F:DNA-binding transcription factor activity, RNA polymerase II-specific"/>
    <property type="evidence" value="ECO:0007669"/>
    <property type="project" value="TreeGrafter"/>
</dbReference>
<comment type="subcellular location">
    <subcellularLocation>
        <location evidence="1">Nucleus</location>
    </subcellularLocation>
</comment>
<dbReference type="FunFam" id="3.10.260.20:FF:000001">
    <property type="entry name" value="Dachshund homolog 1"/>
    <property type="match status" value="1"/>
</dbReference>
<keyword evidence="4" id="KW-0175">Coiled coil</keyword>
<keyword evidence="2" id="KW-0539">Nucleus</keyword>
<feature type="coiled-coil region" evidence="4">
    <location>
        <begin position="401"/>
        <end position="435"/>
    </location>
</feature>
<dbReference type="Gene3D" id="3.10.260.20">
    <property type="entry name" value="Ski"/>
    <property type="match status" value="1"/>
</dbReference>
<dbReference type="InterPro" id="IPR003380">
    <property type="entry name" value="SKI/SNO/DAC"/>
</dbReference>
<proteinExistence type="inferred from homology"/>
<comment type="similarity">
    <text evidence="3">Belongs to the DACH/dachshund family.</text>
</comment>
<dbReference type="InterPro" id="IPR009061">
    <property type="entry name" value="DNA-bd_dom_put_sf"/>
</dbReference>
<dbReference type="InterPro" id="IPR037000">
    <property type="entry name" value="Ski_DNA-bd_sf"/>
</dbReference>
<dbReference type="Pfam" id="PF02437">
    <property type="entry name" value="Ski_Sno_DHD"/>
    <property type="match status" value="1"/>
</dbReference>
<reference evidence="8" key="1">
    <citation type="submission" date="2022-11" db="UniProtKB">
        <authorList>
            <consortium name="WormBaseParasite"/>
        </authorList>
    </citation>
    <scope>IDENTIFICATION</scope>
</reference>
<keyword evidence="7" id="KW-1185">Reference proteome</keyword>
<evidence type="ECO:0000259" key="6">
    <source>
        <dbReference type="Pfam" id="PF02437"/>
    </source>
</evidence>
<dbReference type="GO" id="GO:0000978">
    <property type="term" value="F:RNA polymerase II cis-regulatory region sequence-specific DNA binding"/>
    <property type="evidence" value="ECO:0007669"/>
    <property type="project" value="TreeGrafter"/>
</dbReference>
<feature type="compositionally biased region" description="Polar residues" evidence="5">
    <location>
        <begin position="325"/>
        <end position="345"/>
    </location>
</feature>
<dbReference type="SUPFAM" id="SSF46955">
    <property type="entry name" value="Putative DNA-binding domain"/>
    <property type="match status" value="1"/>
</dbReference>
<feature type="region of interest" description="Disordered" evidence="5">
    <location>
        <begin position="283"/>
        <end position="376"/>
    </location>
</feature>
<organism evidence="7 8">
    <name type="scientific">Acrobeloides nanus</name>
    <dbReference type="NCBI Taxonomy" id="290746"/>
    <lineage>
        <taxon>Eukaryota</taxon>
        <taxon>Metazoa</taxon>
        <taxon>Ecdysozoa</taxon>
        <taxon>Nematoda</taxon>
        <taxon>Chromadorea</taxon>
        <taxon>Rhabditida</taxon>
        <taxon>Tylenchina</taxon>
        <taxon>Cephalobomorpha</taxon>
        <taxon>Cephaloboidea</taxon>
        <taxon>Cephalobidae</taxon>
        <taxon>Acrobeloides</taxon>
    </lineage>
</organism>
<dbReference type="GO" id="GO:0005667">
    <property type="term" value="C:transcription regulator complex"/>
    <property type="evidence" value="ECO:0007669"/>
    <property type="project" value="TreeGrafter"/>
</dbReference>
<evidence type="ECO:0000256" key="1">
    <source>
        <dbReference type="ARBA" id="ARBA00004123"/>
    </source>
</evidence>
<dbReference type="CDD" id="cd21081">
    <property type="entry name" value="DHD_Dac"/>
    <property type="match status" value="1"/>
</dbReference>
<name>A0A914EG07_9BILA</name>
<evidence type="ECO:0000256" key="4">
    <source>
        <dbReference type="SAM" id="Coils"/>
    </source>
</evidence>
<evidence type="ECO:0000313" key="7">
    <source>
        <dbReference type="Proteomes" id="UP000887540"/>
    </source>
</evidence>
<accession>A0A914EG07</accession>
<protein>
    <submittedName>
        <fullName evidence="8">SKI/SNO/DAC domain-containing protein</fullName>
    </submittedName>
</protein>
<dbReference type="GO" id="GO:0005634">
    <property type="term" value="C:nucleus"/>
    <property type="evidence" value="ECO:0007669"/>
    <property type="project" value="UniProtKB-SubCell"/>
</dbReference>
<feature type="region of interest" description="Disordered" evidence="5">
    <location>
        <begin position="145"/>
        <end position="165"/>
    </location>
</feature>
<evidence type="ECO:0000313" key="8">
    <source>
        <dbReference type="WBParaSite" id="ACRNAN_scaffold76.g19558.t1"/>
    </source>
</evidence>
<feature type="domain" description="SKI/SNO/DAC" evidence="6">
    <location>
        <begin position="55"/>
        <end position="147"/>
    </location>
</feature>
<dbReference type="PANTHER" id="PTHR12577">
    <property type="entry name" value="DACHSHUND"/>
    <property type="match status" value="1"/>
</dbReference>
<sequence>MIEPLIAIQRLATGTQFCSGGDPIRSPTHALNQEPFDDDHDFFGHLECTENVPAQIFEYRGEKVAGFNIKGRQMICLPQVYELFLKQLVGGLHTVYTKLKRLQIQPLICNVEQVRALRSLGAIQPGVNRCKLIDKDDFDKLYDDCTNSGSRPGRPPKRTPTEEWSTTCVKKERIYAEMNPSTSSVANTLSTEVAETQKPNPTSASNAEQMQQLFGNLLSPMTAQQLIMQQMMAVAMASHTQTQSLQNPQRPLTQFSDFEWSQNDDTTMTNETENGCKIFVETPSEFNNNRPHSSENAAPLNLTKFQDSTQKKFLTGQNDREKSNSRSVDPSENGKNGNTPSGNNSETDDSFEREKSLTLSNDRSGSSSQRSPSETDQAMQFVVSKISSLIESAENSFKSHHDKLNTLASALQSEIKEMRMREAELEKKYVEERHRARTYFRHYTLMKHETLTLKQRMAKQTRRLINKRATQPK</sequence>
<evidence type="ECO:0000256" key="2">
    <source>
        <dbReference type="ARBA" id="ARBA00023242"/>
    </source>
</evidence>
<feature type="compositionally biased region" description="Low complexity" evidence="5">
    <location>
        <begin position="360"/>
        <end position="372"/>
    </location>
</feature>
<dbReference type="Proteomes" id="UP000887540">
    <property type="component" value="Unplaced"/>
</dbReference>
<evidence type="ECO:0000256" key="3">
    <source>
        <dbReference type="ARBA" id="ARBA00038192"/>
    </source>
</evidence>
<evidence type="ECO:0000256" key="5">
    <source>
        <dbReference type="SAM" id="MobiDB-lite"/>
    </source>
</evidence>
<dbReference type="PANTHER" id="PTHR12577:SF6">
    <property type="entry name" value="DACHSHUND, ISOFORM B"/>
    <property type="match status" value="1"/>
</dbReference>
<dbReference type="WBParaSite" id="ACRNAN_scaffold76.g19558.t1">
    <property type="protein sequence ID" value="ACRNAN_scaffold76.g19558.t1"/>
    <property type="gene ID" value="ACRNAN_scaffold76.g19558"/>
</dbReference>
<feature type="compositionally biased region" description="Polar residues" evidence="5">
    <location>
        <begin position="284"/>
        <end position="296"/>
    </location>
</feature>
<dbReference type="AlphaFoldDB" id="A0A914EG07"/>
<dbReference type="InterPro" id="IPR052417">
    <property type="entry name" value="Dachshund_domain"/>
</dbReference>